<gene>
    <name evidence="9" type="ORF">ID47_09270</name>
</gene>
<evidence type="ECO:0000259" key="7">
    <source>
        <dbReference type="Pfam" id="PF01709"/>
    </source>
</evidence>
<keyword evidence="10" id="KW-1185">Reference proteome</keyword>
<evidence type="ECO:0000259" key="8">
    <source>
        <dbReference type="Pfam" id="PF20772"/>
    </source>
</evidence>
<keyword evidence="5 6" id="KW-0804">Transcription</keyword>
<sequence length="247" mass="27067">MAGHSQFKNIMYRKGAQDAKRARMFAKITREIIVSARMGADPSSNPRLRAAMAAARGANMPKDNVDRAIKKALGGEDTANYEEVRYEGYGPGGTALIVESLTDNRNRTASEVRSAFTKCGGNMGETGSVAFMFDRVGVIRLSKAVGSYDDVFEKAVDAGADNLEEDGDFYEVLTGLDNFAMVRDALSLSYEDISESKLMWRPQNTISVDEEAAQKIIKLIDTLEDSDDVQNVYCNFDVSDDILAKLA</sequence>
<dbReference type="InterPro" id="IPR002876">
    <property type="entry name" value="Transcrip_reg_TACO1-like"/>
</dbReference>
<protein>
    <recommendedName>
        <fullName evidence="6">Probable transcriptional regulatory protein ID47_09270</fullName>
    </recommendedName>
</protein>
<feature type="domain" description="TACO1/YebC-like second and third" evidence="7">
    <location>
        <begin position="81"/>
        <end position="236"/>
    </location>
</feature>
<dbReference type="FunFam" id="1.10.10.200:FF:000002">
    <property type="entry name" value="Probable transcriptional regulatory protein CLM62_37755"/>
    <property type="match status" value="1"/>
</dbReference>
<evidence type="ECO:0000256" key="4">
    <source>
        <dbReference type="ARBA" id="ARBA00023125"/>
    </source>
</evidence>
<dbReference type="Pfam" id="PF01709">
    <property type="entry name" value="Transcrip_reg"/>
    <property type="match status" value="1"/>
</dbReference>
<dbReference type="KEGG" id="paca:ID47_09270"/>
<dbReference type="OrthoDB" id="9781053at2"/>
<keyword evidence="2 6" id="KW-0963">Cytoplasm</keyword>
<evidence type="ECO:0000313" key="9">
    <source>
        <dbReference type="EMBL" id="AIK96883.1"/>
    </source>
</evidence>
<proteinExistence type="inferred from homology"/>
<dbReference type="RefSeq" id="WP_038465668.1">
    <property type="nucleotide sequence ID" value="NZ_CP008941.1"/>
</dbReference>
<dbReference type="Gene3D" id="3.30.70.980">
    <property type="match status" value="2"/>
</dbReference>
<dbReference type="HAMAP" id="MF_00693">
    <property type="entry name" value="Transcrip_reg_TACO1"/>
    <property type="match status" value="1"/>
</dbReference>
<organism evidence="9 10">
    <name type="scientific">Candidatus Odyssella acanthamoebae</name>
    <dbReference type="NCBI Taxonomy" id="91604"/>
    <lineage>
        <taxon>Bacteria</taxon>
        <taxon>Pseudomonadati</taxon>
        <taxon>Pseudomonadota</taxon>
        <taxon>Alphaproteobacteria</taxon>
        <taxon>Holosporales</taxon>
        <taxon>Candidatus Paracaedibacteraceae</taxon>
        <taxon>Candidatus Odyssella</taxon>
    </lineage>
</organism>
<dbReference type="Gene3D" id="1.10.10.200">
    <property type="match status" value="1"/>
</dbReference>
<reference evidence="9 10" key="1">
    <citation type="submission" date="2014-07" db="EMBL/GenBank/DDBJ databases">
        <title>Comparative genomic insights into amoeba endosymbionts belonging to the families of Holosporaceae and Candidatus Midichloriaceae within Rickettsiales.</title>
        <authorList>
            <person name="Wang Z."/>
            <person name="Wu M."/>
        </authorList>
    </citation>
    <scope>NUCLEOTIDE SEQUENCE [LARGE SCALE GENOMIC DNA]</scope>
    <source>
        <strain evidence="9">PRA3</strain>
    </source>
</reference>
<feature type="domain" description="TACO1/YebC-like N-terminal" evidence="8">
    <location>
        <begin position="5"/>
        <end position="74"/>
    </location>
</feature>
<evidence type="ECO:0000256" key="3">
    <source>
        <dbReference type="ARBA" id="ARBA00023015"/>
    </source>
</evidence>
<dbReference type="InterPro" id="IPR049083">
    <property type="entry name" value="TACO1_YebC_N"/>
</dbReference>
<accession>A0A077AZ19</accession>
<name>A0A077AZ19_9PROT</name>
<evidence type="ECO:0000313" key="10">
    <source>
        <dbReference type="Proteomes" id="UP000028926"/>
    </source>
</evidence>
<dbReference type="Pfam" id="PF20772">
    <property type="entry name" value="TACO1_YebC_N"/>
    <property type="match status" value="1"/>
</dbReference>
<dbReference type="GO" id="GO:0005829">
    <property type="term" value="C:cytosol"/>
    <property type="evidence" value="ECO:0007669"/>
    <property type="project" value="TreeGrafter"/>
</dbReference>
<keyword evidence="3 6" id="KW-0805">Transcription regulation</keyword>
<evidence type="ECO:0000256" key="1">
    <source>
        <dbReference type="ARBA" id="ARBA00008724"/>
    </source>
</evidence>
<dbReference type="EMBL" id="CP008941">
    <property type="protein sequence ID" value="AIK96883.1"/>
    <property type="molecule type" value="Genomic_DNA"/>
</dbReference>
<dbReference type="InterPro" id="IPR048300">
    <property type="entry name" value="TACO1_YebC-like_2nd/3rd_dom"/>
</dbReference>
<comment type="similarity">
    <text evidence="1 6">Belongs to the TACO1 family.</text>
</comment>
<evidence type="ECO:0000256" key="5">
    <source>
        <dbReference type="ARBA" id="ARBA00023163"/>
    </source>
</evidence>
<dbReference type="Proteomes" id="UP000028926">
    <property type="component" value="Chromosome"/>
</dbReference>
<evidence type="ECO:0000256" key="2">
    <source>
        <dbReference type="ARBA" id="ARBA00022490"/>
    </source>
</evidence>
<dbReference type="eggNOG" id="COG0217">
    <property type="taxonomic scope" value="Bacteria"/>
</dbReference>
<dbReference type="STRING" id="91604.ID47_09270"/>
<dbReference type="AlphaFoldDB" id="A0A077AZ19"/>
<dbReference type="GO" id="GO:0006355">
    <property type="term" value="P:regulation of DNA-templated transcription"/>
    <property type="evidence" value="ECO:0007669"/>
    <property type="project" value="UniProtKB-UniRule"/>
</dbReference>
<evidence type="ECO:0000256" key="6">
    <source>
        <dbReference type="HAMAP-Rule" id="MF_00693"/>
    </source>
</evidence>
<dbReference type="GO" id="GO:0003677">
    <property type="term" value="F:DNA binding"/>
    <property type="evidence" value="ECO:0007669"/>
    <property type="project" value="UniProtKB-UniRule"/>
</dbReference>
<comment type="subcellular location">
    <subcellularLocation>
        <location evidence="6">Cytoplasm</location>
    </subcellularLocation>
</comment>
<dbReference type="HOGENOM" id="CLU_062974_2_2_5"/>
<dbReference type="InterPro" id="IPR017856">
    <property type="entry name" value="Integrase-like_N"/>
</dbReference>
<dbReference type="NCBIfam" id="NF009044">
    <property type="entry name" value="PRK12378.1"/>
    <property type="match status" value="1"/>
</dbReference>
<dbReference type="PANTHER" id="PTHR12532">
    <property type="entry name" value="TRANSLATIONAL ACTIVATOR OF CYTOCHROME C OXIDASE 1"/>
    <property type="match status" value="1"/>
</dbReference>
<dbReference type="InterPro" id="IPR026564">
    <property type="entry name" value="Transcrip_reg_TACO1-like_dom3"/>
</dbReference>
<dbReference type="NCBIfam" id="TIGR01033">
    <property type="entry name" value="YebC/PmpR family DNA-binding transcriptional regulator"/>
    <property type="match status" value="1"/>
</dbReference>
<dbReference type="NCBIfam" id="NF001030">
    <property type="entry name" value="PRK00110.1"/>
    <property type="match status" value="1"/>
</dbReference>
<keyword evidence="4 6" id="KW-0238">DNA-binding</keyword>
<dbReference type="SUPFAM" id="SSF75625">
    <property type="entry name" value="YebC-like"/>
    <property type="match status" value="1"/>
</dbReference>
<dbReference type="InterPro" id="IPR029072">
    <property type="entry name" value="YebC-like"/>
</dbReference>
<dbReference type="PANTHER" id="PTHR12532:SF6">
    <property type="entry name" value="TRANSCRIPTIONAL REGULATORY PROTEIN YEBC-RELATED"/>
    <property type="match status" value="1"/>
</dbReference>